<dbReference type="Pfam" id="PF10969">
    <property type="entry name" value="DUF2771"/>
    <property type="match status" value="1"/>
</dbReference>
<dbReference type="EMBL" id="FZOW01000002">
    <property type="protein sequence ID" value="SNS41257.1"/>
    <property type="molecule type" value="Genomic_DNA"/>
</dbReference>
<keyword evidence="1" id="KW-0812">Transmembrane</keyword>
<organism evidence="2 3">
    <name type="scientific">Rhodococcoides kyotonense</name>
    <dbReference type="NCBI Taxonomy" id="398843"/>
    <lineage>
        <taxon>Bacteria</taxon>
        <taxon>Bacillati</taxon>
        <taxon>Actinomycetota</taxon>
        <taxon>Actinomycetes</taxon>
        <taxon>Mycobacteriales</taxon>
        <taxon>Nocardiaceae</taxon>
        <taxon>Rhodococcoides</taxon>
    </lineage>
</organism>
<dbReference type="OrthoDB" id="4772953at2"/>
<name>A0A239E9G2_9NOCA</name>
<proteinExistence type="predicted"/>
<dbReference type="STRING" id="398843.A3K89_03745"/>
<sequence>MNLAPKTKKILAIGAVGAVVVVVAFVAVLALLIRDAPSHRPTITAFADGRTIDVQPYLYCPVDQPLCGSDGESVTLPVREGRPLQLSLPNEISSAPWILAAVYSDESGADAVESDTFYLPDTTPSVTVPPVDDQGRALLGVEVRLPSGVIDTDTQQEEIISHAIWSIATTQPS</sequence>
<protein>
    <recommendedName>
        <fullName evidence="4">DUF2771 domain-containing protein</fullName>
    </recommendedName>
</protein>
<dbReference type="AlphaFoldDB" id="A0A239E9G2"/>
<feature type="transmembrane region" description="Helical" evidence="1">
    <location>
        <begin position="12"/>
        <end position="33"/>
    </location>
</feature>
<dbReference type="Proteomes" id="UP000198327">
    <property type="component" value="Unassembled WGS sequence"/>
</dbReference>
<evidence type="ECO:0000256" key="1">
    <source>
        <dbReference type="SAM" id="Phobius"/>
    </source>
</evidence>
<evidence type="ECO:0008006" key="4">
    <source>
        <dbReference type="Google" id="ProtNLM"/>
    </source>
</evidence>
<evidence type="ECO:0000313" key="3">
    <source>
        <dbReference type="Proteomes" id="UP000198327"/>
    </source>
</evidence>
<evidence type="ECO:0000313" key="2">
    <source>
        <dbReference type="EMBL" id="SNS41257.1"/>
    </source>
</evidence>
<gene>
    <name evidence="2" type="ORF">SAMN05421642_102270</name>
</gene>
<keyword evidence="1" id="KW-1133">Transmembrane helix</keyword>
<keyword evidence="3" id="KW-1185">Reference proteome</keyword>
<keyword evidence="1" id="KW-0472">Membrane</keyword>
<dbReference type="InterPro" id="IPR024495">
    <property type="entry name" value="DUF2771"/>
</dbReference>
<dbReference type="RefSeq" id="WP_089243358.1">
    <property type="nucleotide sequence ID" value="NZ_FZOW01000002.1"/>
</dbReference>
<reference evidence="3" key="1">
    <citation type="submission" date="2017-06" db="EMBL/GenBank/DDBJ databases">
        <authorList>
            <person name="Varghese N."/>
            <person name="Submissions S."/>
        </authorList>
    </citation>
    <scope>NUCLEOTIDE SEQUENCE [LARGE SCALE GENOMIC DNA]</scope>
    <source>
        <strain evidence="3">JCM 23211</strain>
    </source>
</reference>
<accession>A0A239E9G2</accession>